<protein>
    <recommendedName>
        <fullName evidence="3">Diaminopimelate epimerase-like protein</fullName>
    </recommendedName>
</protein>
<dbReference type="Proteomes" id="UP000248961">
    <property type="component" value="Unassembled WGS sequence"/>
</dbReference>
<accession>A0A395I0T0</accession>
<dbReference type="AlphaFoldDB" id="A0A395I0T0"/>
<dbReference type="GeneID" id="37203721"/>
<reference evidence="1 2" key="1">
    <citation type="submission" date="2018-02" db="EMBL/GenBank/DDBJ databases">
        <title>The genomes of Aspergillus section Nigri reveals drivers in fungal speciation.</title>
        <authorList>
            <consortium name="DOE Joint Genome Institute"/>
            <person name="Vesth T.C."/>
            <person name="Nybo J."/>
            <person name="Theobald S."/>
            <person name="Brandl J."/>
            <person name="Frisvad J.C."/>
            <person name="Nielsen K.F."/>
            <person name="Lyhne E.K."/>
            <person name="Kogle M.E."/>
            <person name="Kuo A."/>
            <person name="Riley R."/>
            <person name="Clum A."/>
            <person name="Nolan M."/>
            <person name="Lipzen A."/>
            <person name="Salamov A."/>
            <person name="Henrissat B."/>
            <person name="Wiebenga A."/>
            <person name="De vries R.P."/>
            <person name="Grigoriev I.V."/>
            <person name="Mortensen U.H."/>
            <person name="Andersen M.R."/>
            <person name="Baker S.E."/>
        </authorList>
    </citation>
    <scope>NUCLEOTIDE SEQUENCE [LARGE SCALE GENOMIC DNA]</scope>
    <source>
        <strain evidence="1 2">CBS 101889</strain>
    </source>
</reference>
<organism evidence="1 2">
    <name type="scientific">Aspergillus homomorphus (strain CBS 101889)</name>
    <dbReference type="NCBI Taxonomy" id="1450537"/>
    <lineage>
        <taxon>Eukaryota</taxon>
        <taxon>Fungi</taxon>
        <taxon>Dikarya</taxon>
        <taxon>Ascomycota</taxon>
        <taxon>Pezizomycotina</taxon>
        <taxon>Eurotiomycetes</taxon>
        <taxon>Eurotiomycetidae</taxon>
        <taxon>Eurotiales</taxon>
        <taxon>Aspergillaceae</taxon>
        <taxon>Aspergillus</taxon>
        <taxon>Aspergillus subgen. Circumdati</taxon>
    </lineage>
</organism>
<dbReference type="RefSeq" id="XP_025552433.1">
    <property type="nucleotide sequence ID" value="XM_025699432.1"/>
</dbReference>
<evidence type="ECO:0008006" key="3">
    <source>
        <dbReference type="Google" id="ProtNLM"/>
    </source>
</evidence>
<dbReference type="EMBL" id="KZ824280">
    <property type="protein sequence ID" value="RAL13279.1"/>
    <property type="molecule type" value="Genomic_DNA"/>
</dbReference>
<dbReference type="GO" id="GO:0003824">
    <property type="term" value="F:catalytic activity"/>
    <property type="evidence" value="ECO:0007669"/>
    <property type="project" value="InterPro"/>
</dbReference>
<dbReference type="InterPro" id="IPR003719">
    <property type="entry name" value="Phenazine_PhzF-like"/>
</dbReference>
<gene>
    <name evidence="1" type="ORF">BO97DRAFT_46291</name>
</gene>
<dbReference type="STRING" id="1450537.A0A395I0T0"/>
<sequence>MICQTEILSCPWQEESCLLLWSSPKYNILSGLAPGPNANLDLDEEWAPSFTGTMYYRLIGMERQSRVAVWTLRVRMIAINLEDPACGSGACSLGAHLALSHAHGSRIHRFKLDQGVEMGRYSRIVVEICLDEERRRLLEVKLAGHAVVVAEGILNLD</sequence>
<evidence type="ECO:0000313" key="2">
    <source>
        <dbReference type="Proteomes" id="UP000248961"/>
    </source>
</evidence>
<dbReference type="SUPFAM" id="SSF54506">
    <property type="entry name" value="Diaminopimelate epimerase-like"/>
    <property type="match status" value="1"/>
</dbReference>
<proteinExistence type="predicted"/>
<name>A0A395I0T0_ASPHC</name>
<dbReference type="OrthoDB" id="75169at2759"/>
<dbReference type="Pfam" id="PF02567">
    <property type="entry name" value="PhzC-PhzF"/>
    <property type="match status" value="1"/>
</dbReference>
<dbReference type="VEuPathDB" id="FungiDB:BO97DRAFT_46291"/>
<evidence type="ECO:0000313" key="1">
    <source>
        <dbReference type="EMBL" id="RAL13279.1"/>
    </source>
</evidence>
<keyword evidence="2" id="KW-1185">Reference proteome</keyword>
<dbReference type="Gene3D" id="3.10.310.10">
    <property type="entry name" value="Diaminopimelate Epimerase, Chain A, domain 1"/>
    <property type="match status" value="1"/>
</dbReference>